<feature type="chain" id="PRO_5044586066" description="Microcystin-dependent protein" evidence="1">
    <location>
        <begin position="22"/>
        <end position="245"/>
    </location>
</feature>
<name>A0A376E063_CHRCU</name>
<dbReference type="OrthoDB" id="1159290at2"/>
<keyword evidence="1" id="KW-0732">Signal</keyword>
<dbReference type="AlphaFoldDB" id="A0A376E063"/>
<dbReference type="RefSeq" id="WP_123880930.1">
    <property type="nucleotide sequence ID" value="NZ_CP033920.1"/>
</dbReference>
<dbReference type="PROSITE" id="PS51257">
    <property type="entry name" value="PROKAR_LIPOPROTEIN"/>
    <property type="match status" value="1"/>
</dbReference>
<reference evidence="2" key="2">
    <citation type="submission" date="2018-11" db="EMBL/GenBank/DDBJ databases">
        <title>Proposal to divide the Flavobacteriaceae and reorganize its genera based on Amino Acid Identity values calculated from whole genome sequences.</title>
        <authorList>
            <person name="Nicholson A.C."/>
            <person name="Gulvik C.A."/>
            <person name="Whitney A.M."/>
            <person name="Humrighouse B.W."/>
            <person name="Bell M."/>
            <person name="Holmes B."/>
            <person name="Steigerwalt A."/>
            <person name="Villarma A."/>
            <person name="Sheth M."/>
            <person name="Batra D."/>
            <person name="Pryor J."/>
            <person name="Bernardet J.-F."/>
            <person name="Hugo C."/>
            <person name="Kampfer P."/>
            <person name="Newman J."/>
            <person name="Mcquiston J.R."/>
        </authorList>
    </citation>
    <scope>NUCLEOTIDE SEQUENCE [LARGE SCALE GENOMIC DNA]</scope>
    <source>
        <strain evidence="2">G0188</strain>
    </source>
</reference>
<dbReference type="Proteomes" id="UP000273270">
    <property type="component" value="Chromosome"/>
</dbReference>
<gene>
    <name evidence="2" type="ORF">EG346_19765</name>
    <name evidence="3" type="ORF">NCTC13533_02580</name>
</gene>
<keyword evidence="5" id="KW-1185">Reference proteome</keyword>
<evidence type="ECO:0000313" key="4">
    <source>
        <dbReference type="Proteomes" id="UP000255224"/>
    </source>
</evidence>
<feature type="signal peptide" evidence="1">
    <location>
        <begin position="1"/>
        <end position="21"/>
    </location>
</feature>
<evidence type="ECO:0000256" key="1">
    <source>
        <dbReference type="SAM" id="SignalP"/>
    </source>
</evidence>
<dbReference type="EMBL" id="UFVQ01000003">
    <property type="protein sequence ID" value="STC98208.1"/>
    <property type="molecule type" value="Genomic_DNA"/>
</dbReference>
<protein>
    <recommendedName>
        <fullName evidence="6">Microcystin-dependent protein</fullName>
    </recommendedName>
</protein>
<evidence type="ECO:0000313" key="5">
    <source>
        <dbReference type="Proteomes" id="UP000273270"/>
    </source>
</evidence>
<reference evidence="3 4" key="1">
    <citation type="submission" date="2018-06" db="EMBL/GenBank/DDBJ databases">
        <authorList>
            <consortium name="Pathogen Informatics"/>
            <person name="Doyle S."/>
        </authorList>
    </citation>
    <scope>NUCLEOTIDE SEQUENCE [LARGE SCALE GENOMIC DNA]</scope>
    <source>
        <strain evidence="3 4">NCTC13533</strain>
    </source>
</reference>
<sequence>MKTTIKLFTIVLGSFFSCTTAQVGINTASPTKTLDVNGNMRIRNVNPMAGSSVLTLDSNGNIYKADGVKLSPALGEIKYGMQKTDHAGWYLLDGRATATISSVIARNNAITLYGSVLHDSRNRYLKYTGGSVGTVGGNNTYNLTQSNMPSYSVISGITGSAGNHDHTADDQYLDFPGTTNSFSGTSTLSGGFANFYFTLTSTSSSTSTNIWNHSHTASGSTGGSGQAFSVEPAYITANVFVYLGQ</sequence>
<evidence type="ECO:0000313" key="3">
    <source>
        <dbReference type="EMBL" id="STC98208.1"/>
    </source>
</evidence>
<dbReference type="EMBL" id="CP033920">
    <property type="protein sequence ID" value="AZA50273.1"/>
    <property type="molecule type" value="Genomic_DNA"/>
</dbReference>
<reference evidence="5" key="3">
    <citation type="submission" date="2018-11" db="EMBL/GenBank/DDBJ databases">
        <title>Proposal to divide the Flavobacteriaceae and reorganize its genera based on Amino Acid Identity values calculated from whole genome sequences.</title>
        <authorList>
            <person name="Nicholson A.C."/>
            <person name="Gulvik C.A."/>
            <person name="Whitney A.M."/>
            <person name="Humrighouse B.W."/>
            <person name="Bell M."/>
            <person name="Holmes B."/>
            <person name="Steigerwalt A.G."/>
            <person name="Villarma A."/>
            <person name="Sheth M."/>
            <person name="Batra D."/>
            <person name="Pryor J."/>
            <person name="Bernardet J.-F."/>
            <person name="Hugo C."/>
            <person name="Kampfer P."/>
            <person name="Newman J."/>
            <person name="McQuiston J.R."/>
        </authorList>
    </citation>
    <scope>NUCLEOTIDE SEQUENCE [LARGE SCALE GENOMIC DNA]</scope>
    <source>
        <strain evidence="5">G0188</strain>
    </source>
</reference>
<organism evidence="3 4">
    <name type="scientific">Chryseobacterium carnipullorum</name>
    <dbReference type="NCBI Taxonomy" id="1124835"/>
    <lineage>
        <taxon>Bacteria</taxon>
        <taxon>Pseudomonadati</taxon>
        <taxon>Bacteroidota</taxon>
        <taxon>Flavobacteriia</taxon>
        <taxon>Flavobacteriales</taxon>
        <taxon>Weeksellaceae</taxon>
        <taxon>Chryseobacterium group</taxon>
        <taxon>Chryseobacterium</taxon>
    </lineage>
</organism>
<accession>A0A3G6MB98</accession>
<dbReference type="KEGG" id="ccau:EG346_19765"/>
<accession>A0A376E063</accession>
<evidence type="ECO:0000313" key="2">
    <source>
        <dbReference type="EMBL" id="AZA50273.1"/>
    </source>
</evidence>
<proteinExistence type="predicted"/>
<evidence type="ECO:0008006" key="6">
    <source>
        <dbReference type="Google" id="ProtNLM"/>
    </source>
</evidence>
<dbReference type="Proteomes" id="UP000255224">
    <property type="component" value="Unassembled WGS sequence"/>
</dbReference>